<dbReference type="PANTHER" id="PTHR43877">
    <property type="entry name" value="AMINOALKYLPHOSPHONATE N-ACETYLTRANSFERASE-RELATED-RELATED"/>
    <property type="match status" value="1"/>
</dbReference>
<reference evidence="4 5" key="1">
    <citation type="submission" date="2015-04" db="EMBL/GenBank/DDBJ databases">
        <title>Complete Sequence for the Genome of the Thioalkalivibrio versutus D301.</title>
        <authorList>
            <person name="Mu T."/>
            <person name="Zhou J."/>
            <person name="Xu X."/>
        </authorList>
    </citation>
    <scope>NUCLEOTIDE SEQUENCE [LARGE SCALE GENOMIC DNA]</scope>
    <source>
        <strain evidence="4 5">D301</strain>
    </source>
</reference>
<dbReference type="PANTHER" id="PTHR43877:SF1">
    <property type="entry name" value="ACETYLTRANSFERASE"/>
    <property type="match status" value="1"/>
</dbReference>
<dbReference type="KEGG" id="tvr:TVD_13350"/>
<dbReference type="InterPro" id="IPR000182">
    <property type="entry name" value="GNAT_dom"/>
</dbReference>
<dbReference type="PROSITE" id="PS51186">
    <property type="entry name" value="GNAT"/>
    <property type="match status" value="1"/>
</dbReference>
<dbReference type="STRING" id="106634.TVD_13350"/>
<dbReference type="CDD" id="cd04301">
    <property type="entry name" value="NAT_SF"/>
    <property type="match status" value="1"/>
</dbReference>
<proteinExistence type="predicted"/>
<dbReference type="Pfam" id="PF13673">
    <property type="entry name" value="Acetyltransf_10"/>
    <property type="match status" value="1"/>
</dbReference>
<keyword evidence="1 4" id="KW-0808">Transferase</keyword>
<dbReference type="Proteomes" id="UP000064201">
    <property type="component" value="Chromosome"/>
</dbReference>
<sequence>MPMTKSTESLRPARPGDLDTINHLVAEAIEDWPLPERVRRLALPAYRYTEADLMFLEVTVLERAGEVVGVAAWETAEPRELPEGAADGLLLHGLYVGRADRGQGVGRQLVEACRSAAHEAGVAGVLVKAQASAASFFATMGFVPVPVRDRDRDYEQRYWLPSLPSGGGGN</sequence>
<accession>A0A0G3G4W3</accession>
<dbReference type="GO" id="GO:0016747">
    <property type="term" value="F:acyltransferase activity, transferring groups other than amino-acyl groups"/>
    <property type="evidence" value="ECO:0007669"/>
    <property type="project" value="InterPro"/>
</dbReference>
<protein>
    <submittedName>
        <fullName evidence="4">GCN5 family acetyltransferase</fullName>
    </submittedName>
</protein>
<gene>
    <name evidence="4" type="ORF">TVD_13350</name>
</gene>
<dbReference type="InterPro" id="IPR016181">
    <property type="entry name" value="Acyl_CoA_acyltransferase"/>
</dbReference>
<dbReference type="EMBL" id="CP011367">
    <property type="protein sequence ID" value="AKJ96285.1"/>
    <property type="molecule type" value="Genomic_DNA"/>
</dbReference>
<keyword evidence="2" id="KW-0012">Acyltransferase</keyword>
<organism evidence="4 5">
    <name type="scientific">Thioalkalivibrio versutus</name>
    <dbReference type="NCBI Taxonomy" id="106634"/>
    <lineage>
        <taxon>Bacteria</taxon>
        <taxon>Pseudomonadati</taxon>
        <taxon>Pseudomonadota</taxon>
        <taxon>Gammaproteobacteria</taxon>
        <taxon>Chromatiales</taxon>
        <taxon>Ectothiorhodospiraceae</taxon>
        <taxon>Thioalkalivibrio</taxon>
    </lineage>
</organism>
<dbReference type="Gene3D" id="3.40.630.30">
    <property type="match status" value="1"/>
</dbReference>
<evidence type="ECO:0000313" key="5">
    <source>
        <dbReference type="Proteomes" id="UP000064201"/>
    </source>
</evidence>
<dbReference type="AlphaFoldDB" id="A0A0G3G4W3"/>
<keyword evidence="5" id="KW-1185">Reference proteome</keyword>
<evidence type="ECO:0000256" key="1">
    <source>
        <dbReference type="ARBA" id="ARBA00022679"/>
    </source>
</evidence>
<evidence type="ECO:0000313" key="4">
    <source>
        <dbReference type="EMBL" id="AKJ96285.1"/>
    </source>
</evidence>
<dbReference type="SUPFAM" id="SSF55729">
    <property type="entry name" value="Acyl-CoA N-acyltransferases (Nat)"/>
    <property type="match status" value="1"/>
</dbReference>
<dbReference type="InterPro" id="IPR050832">
    <property type="entry name" value="Bact_Acetyltransf"/>
</dbReference>
<evidence type="ECO:0000256" key="2">
    <source>
        <dbReference type="ARBA" id="ARBA00023315"/>
    </source>
</evidence>
<dbReference type="PATRIC" id="fig|106634.4.peg.2724"/>
<name>A0A0G3G4W3_9GAMM</name>
<evidence type="ECO:0000259" key="3">
    <source>
        <dbReference type="PROSITE" id="PS51186"/>
    </source>
</evidence>
<feature type="domain" description="N-acetyltransferase" evidence="3">
    <location>
        <begin position="8"/>
        <end position="164"/>
    </location>
</feature>